<reference evidence="2" key="1">
    <citation type="submission" date="2022-07" db="EMBL/GenBank/DDBJ databases">
        <title>Genome Sequence of Physisporinus lineatus.</title>
        <authorList>
            <person name="Buettner E."/>
        </authorList>
    </citation>
    <scope>NUCLEOTIDE SEQUENCE</scope>
    <source>
        <strain evidence="2">VT162</strain>
    </source>
</reference>
<feature type="transmembrane region" description="Helical" evidence="1">
    <location>
        <begin position="60"/>
        <end position="84"/>
    </location>
</feature>
<protein>
    <submittedName>
        <fullName evidence="2">Uncharacterized protein</fullName>
    </submittedName>
</protein>
<sequence length="386" mass="42641">MAPRVDNGLKGWCYIFVYIWIVLNVLDAFWLASYIHASADPNSSILPNSSLHRSFLLDDFLAGIGGLGLGVVNLCCALIYYWWLLSSPSKLAIFGTVLWVLVNALVILPLWLSLIIFPFFGGPIIVPIAKQVAWNHRCDDYPMYAVLEGRSYHDSRSTPNVAHFFQTATKLQLYTYSISDARDSDVWSFGLRRWDAERDQIPDGLYPTLQQVSYNFVENTLSGNCKNSNGSSASPCLVGTFSPDPYVDFSLALFPNIDLGLHQGSQGVAGQLPIPRESKRGHTAPLPANATQLRAINKEWAFKDSAPSLLLKRYDTDAGRYQETVLQTVIAHPSDCTKLKVCLNGVSGGIPMGAEVIAPLGLIMLRQADHAEQCTCTCKELRGYTT</sequence>
<dbReference type="AlphaFoldDB" id="A0AAD5UWQ9"/>
<proteinExistence type="predicted"/>
<keyword evidence="1" id="KW-0812">Transmembrane</keyword>
<keyword evidence="1" id="KW-1133">Transmembrane helix</keyword>
<feature type="transmembrane region" description="Helical" evidence="1">
    <location>
        <begin position="12"/>
        <end position="32"/>
    </location>
</feature>
<evidence type="ECO:0000313" key="2">
    <source>
        <dbReference type="EMBL" id="KAJ3478124.1"/>
    </source>
</evidence>
<feature type="transmembrane region" description="Helical" evidence="1">
    <location>
        <begin position="91"/>
        <end position="120"/>
    </location>
</feature>
<name>A0AAD5UWQ9_9APHY</name>
<keyword evidence="3" id="KW-1185">Reference proteome</keyword>
<evidence type="ECO:0000313" key="3">
    <source>
        <dbReference type="Proteomes" id="UP001212997"/>
    </source>
</evidence>
<gene>
    <name evidence="2" type="ORF">NLI96_g9985</name>
</gene>
<organism evidence="2 3">
    <name type="scientific">Meripilus lineatus</name>
    <dbReference type="NCBI Taxonomy" id="2056292"/>
    <lineage>
        <taxon>Eukaryota</taxon>
        <taxon>Fungi</taxon>
        <taxon>Dikarya</taxon>
        <taxon>Basidiomycota</taxon>
        <taxon>Agaricomycotina</taxon>
        <taxon>Agaricomycetes</taxon>
        <taxon>Polyporales</taxon>
        <taxon>Meripilaceae</taxon>
        <taxon>Meripilus</taxon>
    </lineage>
</organism>
<comment type="caution">
    <text evidence="2">The sequence shown here is derived from an EMBL/GenBank/DDBJ whole genome shotgun (WGS) entry which is preliminary data.</text>
</comment>
<dbReference type="EMBL" id="JANAWD010000536">
    <property type="protein sequence ID" value="KAJ3478124.1"/>
    <property type="molecule type" value="Genomic_DNA"/>
</dbReference>
<keyword evidence="1" id="KW-0472">Membrane</keyword>
<dbReference type="Proteomes" id="UP001212997">
    <property type="component" value="Unassembled WGS sequence"/>
</dbReference>
<evidence type="ECO:0000256" key="1">
    <source>
        <dbReference type="SAM" id="Phobius"/>
    </source>
</evidence>
<accession>A0AAD5UWQ9</accession>